<proteinExistence type="predicted"/>
<evidence type="ECO:0000313" key="1">
    <source>
        <dbReference type="EMBL" id="GAH63785.1"/>
    </source>
</evidence>
<gene>
    <name evidence="1" type="ORF">S03H2_52139</name>
</gene>
<sequence length="87" mass="10722">NMVRELTRERWNWSQEDDKWVYIESKHNGKLVYHYQINPPKEFTELTSKIKLLNDKLVACKDPKENTRIFREMMRVSKRMQFMNNIC</sequence>
<feature type="non-terminal residue" evidence="1">
    <location>
        <position position="1"/>
    </location>
</feature>
<reference evidence="1" key="1">
    <citation type="journal article" date="2014" name="Front. Microbiol.">
        <title>High frequency of phylogenetically diverse reductive dehalogenase-homologous genes in deep subseafloor sedimentary metagenomes.</title>
        <authorList>
            <person name="Kawai M."/>
            <person name="Futagami T."/>
            <person name="Toyoda A."/>
            <person name="Takaki Y."/>
            <person name="Nishi S."/>
            <person name="Hori S."/>
            <person name="Arai W."/>
            <person name="Tsubouchi T."/>
            <person name="Morono Y."/>
            <person name="Uchiyama I."/>
            <person name="Ito T."/>
            <person name="Fujiyama A."/>
            <person name="Inagaki F."/>
            <person name="Takami H."/>
        </authorList>
    </citation>
    <scope>NUCLEOTIDE SEQUENCE</scope>
    <source>
        <strain evidence="1">Expedition CK06-06</strain>
    </source>
</reference>
<dbReference type="EMBL" id="BARU01033111">
    <property type="protein sequence ID" value="GAH63785.1"/>
    <property type="molecule type" value="Genomic_DNA"/>
</dbReference>
<dbReference type="AlphaFoldDB" id="X1I391"/>
<accession>X1I391</accession>
<comment type="caution">
    <text evidence="1">The sequence shown here is derived from an EMBL/GenBank/DDBJ whole genome shotgun (WGS) entry which is preliminary data.</text>
</comment>
<name>X1I391_9ZZZZ</name>
<protein>
    <submittedName>
        <fullName evidence="1">Uncharacterized protein</fullName>
    </submittedName>
</protein>
<organism evidence="1">
    <name type="scientific">marine sediment metagenome</name>
    <dbReference type="NCBI Taxonomy" id="412755"/>
    <lineage>
        <taxon>unclassified sequences</taxon>
        <taxon>metagenomes</taxon>
        <taxon>ecological metagenomes</taxon>
    </lineage>
</organism>